<feature type="region of interest" description="Disordered" evidence="1">
    <location>
        <begin position="161"/>
        <end position="275"/>
    </location>
</feature>
<dbReference type="EMBL" id="JAKUCV010003277">
    <property type="protein sequence ID" value="KAJ4839542.1"/>
    <property type="molecule type" value="Genomic_DNA"/>
</dbReference>
<feature type="compositionally biased region" description="Low complexity" evidence="1">
    <location>
        <begin position="250"/>
        <end position="272"/>
    </location>
</feature>
<protein>
    <recommendedName>
        <fullName evidence="2">Endonuclease/exonuclease/phosphatase domain-containing protein</fullName>
    </recommendedName>
</protein>
<name>A0A9Q0FZS6_9ROSI</name>
<dbReference type="Pfam" id="PF03372">
    <property type="entry name" value="Exo_endo_phos"/>
    <property type="match status" value="1"/>
</dbReference>
<evidence type="ECO:0000313" key="4">
    <source>
        <dbReference type="Proteomes" id="UP001141552"/>
    </source>
</evidence>
<dbReference type="InterPro" id="IPR005135">
    <property type="entry name" value="Endo/exonuclease/phosphatase"/>
</dbReference>
<dbReference type="Gene3D" id="3.60.10.10">
    <property type="entry name" value="Endonuclease/exonuclease/phosphatase"/>
    <property type="match status" value="1"/>
</dbReference>
<comment type="caution">
    <text evidence="3">The sequence shown here is derived from an EMBL/GenBank/DDBJ whole genome shotgun (WGS) entry which is preliminary data.</text>
</comment>
<dbReference type="Proteomes" id="UP001141552">
    <property type="component" value="Unassembled WGS sequence"/>
</dbReference>
<feature type="compositionally biased region" description="Low complexity" evidence="1">
    <location>
        <begin position="24"/>
        <end position="40"/>
    </location>
</feature>
<feature type="compositionally biased region" description="Basic and acidic residues" evidence="1">
    <location>
        <begin position="1"/>
        <end position="15"/>
    </location>
</feature>
<accession>A0A9Q0FZS6</accession>
<organism evidence="3 4">
    <name type="scientific">Turnera subulata</name>
    <dbReference type="NCBI Taxonomy" id="218843"/>
    <lineage>
        <taxon>Eukaryota</taxon>
        <taxon>Viridiplantae</taxon>
        <taxon>Streptophyta</taxon>
        <taxon>Embryophyta</taxon>
        <taxon>Tracheophyta</taxon>
        <taxon>Spermatophyta</taxon>
        <taxon>Magnoliopsida</taxon>
        <taxon>eudicotyledons</taxon>
        <taxon>Gunneridae</taxon>
        <taxon>Pentapetalae</taxon>
        <taxon>rosids</taxon>
        <taxon>fabids</taxon>
        <taxon>Malpighiales</taxon>
        <taxon>Passifloraceae</taxon>
        <taxon>Turnera</taxon>
    </lineage>
</organism>
<dbReference type="InterPro" id="IPR036691">
    <property type="entry name" value="Endo/exonu/phosph_ase_sf"/>
</dbReference>
<reference evidence="3" key="2">
    <citation type="journal article" date="2023" name="Plants (Basel)">
        <title>Annotation of the Turnera subulata (Passifloraceae) Draft Genome Reveals the S-Locus Evolved after the Divergence of Turneroideae from Passifloroideae in a Stepwise Manner.</title>
        <authorList>
            <person name="Henning P.M."/>
            <person name="Roalson E.H."/>
            <person name="Mir W."/>
            <person name="McCubbin A.G."/>
            <person name="Shore J.S."/>
        </authorList>
    </citation>
    <scope>NUCLEOTIDE SEQUENCE</scope>
    <source>
        <strain evidence="3">F60SS</strain>
    </source>
</reference>
<feature type="region of interest" description="Disordered" evidence="1">
    <location>
        <begin position="119"/>
        <end position="139"/>
    </location>
</feature>
<sequence length="580" mass="64629">METIERERSRSRERVATISHHLRATTPTPSESSRTSPASEIPVETTSDPDEDRSTKKVRLKDKERKMEVEQPPIAVDAVATPAGESETMVAKGQAVMQKGKEKVYGDRGEWMNVPRRGRRQGRILGDSPPSTAKKPNSAQIGNCFTALLEESQMHDYNLYDEGATSMHNPPSHTTPPSAPSPAVHRITTNPTPKNRAIPKSKQPTTAHGPLRAPLKNISNTHPGNQPKHNLTPKAPGQYQPKVAHPTNVQNLNTPTQTPHQTTTTTIPLNPQRQSTNHSAVILRSHTDIILSMPPPHPNKHNSTSHLPVPPEPNRPPDPHLQTVTPNQPSDIVDMTVDEVALEHCLPTQQHLMSNGAGKPNFVRNFKALVLEHKPEIVVLVEPRISGGRADRIIRCLGFQNSYRVEARGFVGGDKWRKYLWENIEVMAKNSTEPWLLGGDFNAVLAGHKRKNGAGRQGLANRAFKACVDNAKLLDIGFTGSKFTWKRGTFLARLDRFLCNEAWRLTFPDAINRHLPRIGSDHCPILLRDGCTPPPRAARPFRFQAAWLSHPEFTDFVTQSWNKDINMVDASVLFVEKEKE</sequence>
<feature type="region of interest" description="Disordered" evidence="1">
    <location>
        <begin position="294"/>
        <end position="320"/>
    </location>
</feature>
<evidence type="ECO:0000313" key="3">
    <source>
        <dbReference type="EMBL" id="KAJ4839542.1"/>
    </source>
</evidence>
<dbReference type="GO" id="GO:0003824">
    <property type="term" value="F:catalytic activity"/>
    <property type="evidence" value="ECO:0007669"/>
    <property type="project" value="InterPro"/>
</dbReference>
<dbReference type="PANTHER" id="PTHR33710">
    <property type="entry name" value="BNAC02G09200D PROTEIN"/>
    <property type="match status" value="1"/>
</dbReference>
<keyword evidence="4" id="KW-1185">Reference proteome</keyword>
<dbReference type="OrthoDB" id="1750980at2759"/>
<evidence type="ECO:0000259" key="2">
    <source>
        <dbReference type="Pfam" id="PF03372"/>
    </source>
</evidence>
<dbReference type="AlphaFoldDB" id="A0A9Q0FZS6"/>
<evidence type="ECO:0000256" key="1">
    <source>
        <dbReference type="SAM" id="MobiDB-lite"/>
    </source>
</evidence>
<feature type="region of interest" description="Disordered" evidence="1">
    <location>
        <begin position="1"/>
        <end position="84"/>
    </location>
</feature>
<dbReference type="PANTHER" id="PTHR33710:SF71">
    <property type="entry name" value="ENDONUCLEASE_EXONUCLEASE_PHOSPHATASE DOMAIN-CONTAINING PROTEIN"/>
    <property type="match status" value="1"/>
</dbReference>
<feature type="compositionally biased region" description="Polar residues" evidence="1">
    <location>
        <begin position="217"/>
        <end position="229"/>
    </location>
</feature>
<proteinExistence type="predicted"/>
<gene>
    <name evidence="3" type="ORF">Tsubulata_046678</name>
</gene>
<feature type="compositionally biased region" description="Polar residues" evidence="1">
    <location>
        <begin position="129"/>
        <end position="139"/>
    </location>
</feature>
<reference evidence="3" key="1">
    <citation type="submission" date="2022-02" db="EMBL/GenBank/DDBJ databases">
        <authorList>
            <person name="Henning P.M."/>
            <person name="McCubbin A.G."/>
            <person name="Shore J.S."/>
        </authorList>
    </citation>
    <scope>NUCLEOTIDE SEQUENCE</scope>
    <source>
        <strain evidence="3">F60SS</strain>
        <tissue evidence="3">Leaves</tissue>
    </source>
</reference>
<dbReference type="SUPFAM" id="SSF56219">
    <property type="entry name" value="DNase I-like"/>
    <property type="match status" value="1"/>
</dbReference>
<feature type="domain" description="Endonuclease/exonuclease/phosphatase" evidence="2">
    <location>
        <begin position="356"/>
        <end position="522"/>
    </location>
</feature>